<keyword evidence="7" id="KW-1003">Cell membrane</keyword>
<evidence type="ECO:0000256" key="5">
    <source>
        <dbReference type="ARBA" id="ARBA00022989"/>
    </source>
</evidence>
<proteinExistence type="inferred from homology"/>
<keyword evidence="5 7" id="KW-1133">Transmembrane helix</keyword>
<comment type="caution">
    <text evidence="9">The sequence shown here is derived from an EMBL/GenBank/DDBJ whole genome shotgun (WGS) entry which is preliminary data.</text>
</comment>
<feature type="transmembrane region" description="Helical" evidence="7">
    <location>
        <begin position="89"/>
        <end position="109"/>
    </location>
</feature>
<dbReference type="PANTHER" id="PTHR11058">
    <property type="entry name" value="NADH-UBIQUINONE OXIDOREDUCTASE CHAIN 3"/>
    <property type="match status" value="1"/>
</dbReference>
<dbReference type="GO" id="GO:0016491">
    <property type="term" value="F:oxidoreductase activity"/>
    <property type="evidence" value="ECO:0007669"/>
    <property type="project" value="UniProtKB-KW"/>
</dbReference>
<evidence type="ECO:0000256" key="2">
    <source>
        <dbReference type="ARBA" id="ARBA00008472"/>
    </source>
</evidence>
<dbReference type="InterPro" id="IPR000440">
    <property type="entry name" value="NADH_UbQ/plastoQ_OxRdtase_su3"/>
</dbReference>
<reference evidence="9 10" key="1">
    <citation type="journal article" date="2022" name="Nat. Microbiol.">
        <title>The microbiome of a bacterivorous marine choanoflagellate contains a resource-demanding obligate bacterial associate.</title>
        <authorList>
            <person name="Needham D.M."/>
            <person name="Poirier C."/>
            <person name="Bachy C."/>
            <person name="George E.E."/>
            <person name="Wilken S."/>
            <person name="Yung C.C.M."/>
            <person name="Limardo A.J."/>
            <person name="Morando M."/>
            <person name="Sudek L."/>
            <person name="Malmstrom R.R."/>
            <person name="Keeling P.J."/>
            <person name="Santoro A.E."/>
            <person name="Worden A.Z."/>
        </authorList>
    </citation>
    <scope>NUCLEOTIDE SEQUENCE [LARGE SCALE GENOMIC DNA]</scope>
    <source>
        <strain evidence="9 10">Comchoano-2</strain>
    </source>
</reference>
<evidence type="ECO:0000256" key="4">
    <source>
        <dbReference type="ARBA" id="ARBA00022692"/>
    </source>
</evidence>
<keyword evidence="3 7" id="KW-0813">Transport</keyword>
<accession>A0ABT1L688</accession>
<dbReference type="InterPro" id="IPR038430">
    <property type="entry name" value="NDAH_ubi_oxred_su3_sf"/>
</dbReference>
<comment type="subunit">
    <text evidence="7">NDH-1 is composed of 14 different subunits. Subunits NuoA, H, J, K, L, M, N constitute the membrane sector of the complex.</text>
</comment>
<evidence type="ECO:0000256" key="3">
    <source>
        <dbReference type="ARBA" id="ARBA00022448"/>
    </source>
</evidence>
<evidence type="ECO:0000313" key="9">
    <source>
        <dbReference type="EMBL" id="MCP8351973.1"/>
    </source>
</evidence>
<evidence type="ECO:0000256" key="7">
    <source>
        <dbReference type="HAMAP-Rule" id="MF_01394"/>
    </source>
</evidence>
<protein>
    <recommendedName>
        <fullName evidence="7">NADH-quinone oxidoreductase subunit A</fullName>
        <ecNumber evidence="7">7.1.1.-</ecNumber>
    </recommendedName>
    <alternativeName>
        <fullName evidence="7">NADH dehydrogenase I subunit A</fullName>
    </alternativeName>
    <alternativeName>
        <fullName evidence="7">NDH-1 subunit A</fullName>
    </alternativeName>
    <alternativeName>
        <fullName evidence="7">NUO1</fullName>
    </alternativeName>
</protein>
<dbReference type="HAMAP" id="MF_01394">
    <property type="entry name" value="NDH1_NuoA"/>
    <property type="match status" value="1"/>
</dbReference>
<evidence type="ECO:0000256" key="8">
    <source>
        <dbReference type="RuleBase" id="RU003639"/>
    </source>
</evidence>
<feature type="transmembrane region" description="Helical" evidence="7">
    <location>
        <begin position="6"/>
        <end position="31"/>
    </location>
</feature>
<feature type="transmembrane region" description="Helical" evidence="7">
    <location>
        <begin position="61"/>
        <end position="83"/>
    </location>
</feature>
<comment type="catalytic activity">
    <reaction evidence="7 8">
        <text>a quinone + NADH + 5 H(+)(in) = a quinol + NAD(+) + 4 H(+)(out)</text>
        <dbReference type="Rhea" id="RHEA:57888"/>
        <dbReference type="ChEBI" id="CHEBI:15378"/>
        <dbReference type="ChEBI" id="CHEBI:24646"/>
        <dbReference type="ChEBI" id="CHEBI:57540"/>
        <dbReference type="ChEBI" id="CHEBI:57945"/>
        <dbReference type="ChEBI" id="CHEBI:132124"/>
    </reaction>
</comment>
<dbReference type="RefSeq" id="WP_258569079.1">
    <property type="nucleotide sequence ID" value="NZ_JAKUDN010000001.1"/>
</dbReference>
<evidence type="ECO:0000256" key="6">
    <source>
        <dbReference type="ARBA" id="ARBA00023136"/>
    </source>
</evidence>
<comment type="similarity">
    <text evidence="2 7 8">Belongs to the complex I subunit 3 family.</text>
</comment>
<dbReference type="Gene3D" id="1.20.58.1610">
    <property type="entry name" value="NADH:ubiquinone/plastoquinone oxidoreductase, chain 3"/>
    <property type="match status" value="1"/>
</dbReference>
<evidence type="ECO:0000256" key="1">
    <source>
        <dbReference type="ARBA" id="ARBA00004141"/>
    </source>
</evidence>
<dbReference type="PANTHER" id="PTHR11058:SF9">
    <property type="entry name" value="NADH-UBIQUINONE OXIDOREDUCTASE CHAIN 3"/>
    <property type="match status" value="1"/>
</dbReference>
<comment type="function">
    <text evidence="7">NDH-1 shuttles electrons from NADH, via FMN and iron-sulfur (Fe-S) centers, to quinones in the respiratory chain. The immediate electron acceptor for the enzyme in this species is believed to be ubiquinone. Couples the redox reaction to proton translocation (for every two electrons transferred, four hydrogen ions are translocated across the cytoplasmic membrane), and thus conserves the redox energy in a proton gradient.</text>
</comment>
<keyword evidence="10" id="KW-1185">Reference proteome</keyword>
<organism evidence="9 10">
    <name type="scientific">Candidatus Synchoanobacter obligatus</name>
    <dbReference type="NCBI Taxonomy" id="2919597"/>
    <lineage>
        <taxon>Bacteria</taxon>
        <taxon>Pseudomonadati</taxon>
        <taxon>Pseudomonadota</taxon>
        <taxon>Gammaproteobacteria</taxon>
        <taxon>Candidatus Comchoanobacterales</taxon>
        <taxon>Candidatus Comchoanobacteraceae</taxon>
        <taxon>Candidatus Synchoanobacter</taxon>
    </lineage>
</organism>
<dbReference type="EC" id="7.1.1.-" evidence="7"/>
<dbReference type="Pfam" id="PF00507">
    <property type="entry name" value="Oxidored_q4"/>
    <property type="match status" value="1"/>
</dbReference>
<keyword evidence="7 8" id="KW-0874">Quinone</keyword>
<dbReference type="InterPro" id="IPR023043">
    <property type="entry name" value="NAD(P)H_OxRDtase_bac/plastid"/>
</dbReference>
<dbReference type="Proteomes" id="UP001320768">
    <property type="component" value="Unassembled WGS sequence"/>
</dbReference>
<dbReference type="EMBL" id="JAKUDN010000001">
    <property type="protein sequence ID" value="MCP8351973.1"/>
    <property type="molecule type" value="Genomic_DNA"/>
</dbReference>
<name>A0ABT1L688_9GAMM</name>
<sequence>MAMMEYLPIMLFLFLAMLVGGLPVILARIVAIHRPTKAKIAPFECGFPAQGSMRVPFDVRYYLVALLFILFDLETAFLFPWAVSLSETQWYGFFVMMAFLLILTIGFVFEWRHGALDWK</sequence>
<keyword evidence="9" id="KW-0560">Oxidoreductase</keyword>
<gene>
    <name evidence="9" type="primary">ndhC</name>
    <name evidence="7" type="synonym">nuoA</name>
    <name evidence="9" type="ORF">MKS91_01520</name>
</gene>
<keyword evidence="4 7" id="KW-0812">Transmembrane</keyword>
<keyword evidence="7 8" id="KW-0520">NAD</keyword>
<keyword evidence="7" id="KW-0830">Ubiquinone</keyword>
<keyword evidence="6 7" id="KW-0472">Membrane</keyword>
<comment type="subcellular location">
    <subcellularLocation>
        <location evidence="7 8">Cell membrane</location>
        <topology evidence="7 8">Multi-pass membrane protein</topology>
    </subcellularLocation>
    <subcellularLocation>
        <location evidence="1">Membrane</location>
        <topology evidence="1">Multi-pass membrane protein</topology>
    </subcellularLocation>
</comment>
<keyword evidence="7" id="KW-1278">Translocase</keyword>
<evidence type="ECO:0000313" key="10">
    <source>
        <dbReference type="Proteomes" id="UP001320768"/>
    </source>
</evidence>